<feature type="transmembrane region" description="Helical" evidence="2">
    <location>
        <begin position="36"/>
        <end position="58"/>
    </location>
</feature>
<feature type="transmembrane region" description="Helical" evidence="2">
    <location>
        <begin position="6"/>
        <end position="24"/>
    </location>
</feature>
<protein>
    <submittedName>
        <fullName evidence="3">Uncharacterized protein</fullName>
    </submittedName>
</protein>
<dbReference type="AlphaFoldDB" id="A0A7S3J4R3"/>
<keyword evidence="2" id="KW-0812">Transmembrane</keyword>
<evidence type="ECO:0000313" key="3">
    <source>
        <dbReference type="EMBL" id="CAE0345834.1"/>
    </source>
</evidence>
<dbReference type="EMBL" id="HBII01011013">
    <property type="protein sequence ID" value="CAE0345834.1"/>
    <property type="molecule type" value="Transcribed_RNA"/>
</dbReference>
<proteinExistence type="predicted"/>
<accession>A0A7S3J4R3</accession>
<feature type="compositionally biased region" description="Polar residues" evidence="1">
    <location>
        <begin position="146"/>
        <end position="165"/>
    </location>
</feature>
<reference evidence="3" key="1">
    <citation type="submission" date="2021-01" db="EMBL/GenBank/DDBJ databases">
        <authorList>
            <person name="Corre E."/>
            <person name="Pelletier E."/>
            <person name="Niang G."/>
            <person name="Scheremetjew M."/>
            <person name="Finn R."/>
            <person name="Kale V."/>
            <person name="Holt S."/>
            <person name="Cochrane G."/>
            <person name="Meng A."/>
            <person name="Brown T."/>
            <person name="Cohen L."/>
        </authorList>
    </citation>
    <scope>NUCLEOTIDE SEQUENCE</scope>
    <source>
        <strain evidence="3">FSP1.4</strain>
    </source>
</reference>
<evidence type="ECO:0000256" key="1">
    <source>
        <dbReference type="SAM" id="MobiDB-lite"/>
    </source>
</evidence>
<keyword evidence="2" id="KW-1133">Transmembrane helix</keyword>
<sequence length="165" mass="19178">MKIDNSGFWVTFVIYSVFYVYLLIHSLLEIENLSRVYRLLHPLTWCFFLLSPSVFLLIQSSISNPNSDLEDLKQAGIVDFESAETDFSAVSVEDLEGFAETKNNRDENIFEIYDRMSEKDIVTRKKTMTKEEVVRYFHPKAEVRTLRTNSPRADQDSQGHLPNTN</sequence>
<keyword evidence="2" id="KW-0472">Membrane</keyword>
<feature type="region of interest" description="Disordered" evidence="1">
    <location>
        <begin position="145"/>
        <end position="165"/>
    </location>
</feature>
<organism evidence="3">
    <name type="scientific">Euplotes harpa</name>
    <dbReference type="NCBI Taxonomy" id="151035"/>
    <lineage>
        <taxon>Eukaryota</taxon>
        <taxon>Sar</taxon>
        <taxon>Alveolata</taxon>
        <taxon>Ciliophora</taxon>
        <taxon>Intramacronucleata</taxon>
        <taxon>Spirotrichea</taxon>
        <taxon>Hypotrichia</taxon>
        <taxon>Euplotida</taxon>
        <taxon>Euplotidae</taxon>
        <taxon>Euplotes</taxon>
    </lineage>
</organism>
<gene>
    <name evidence="3" type="ORF">EHAR0213_LOCUS4744</name>
</gene>
<name>A0A7S3J4R3_9SPIT</name>
<evidence type="ECO:0000256" key="2">
    <source>
        <dbReference type="SAM" id="Phobius"/>
    </source>
</evidence>